<reference evidence="6 7" key="1">
    <citation type="submission" date="2016-12" db="EMBL/GenBank/DDBJ databases">
        <title>The genomes of Aspergillus section Nigri reveals drivers in fungal speciation.</title>
        <authorList>
            <consortium name="DOE Joint Genome Institute"/>
            <person name="Vesth T.C."/>
            <person name="Nybo J."/>
            <person name="Theobald S."/>
            <person name="Brandl J."/>
            <person name="Frisvad J.C."/>
            <person name="Nielsen K.F."/>
            <person name="Lyhne E.K."/>
            <person name="Kogle M.E."/>
            <person name="Kuo A."/>
            <person name="Riley R."/>
            <person name="Clum A."/>
            <person name="Nolan M."/>
            <person name="Lipzen A."/>
            <person name="Salamov A."/>
            <person name="Henrissat B."/>
            <person name="Wiebenga A."/>
            <person name="De Vries R.P."/>
            <person name="Grigoriev I.V."/>
            <person name="Mortensen U.H."/>
            <person name="Andersen M.R."/>
            <person name="Baker S.E."/>
        </authorList>
    </citation>
    <scope>NUCLEOTIDE SEQUENCE [LARGE SCALE GENOMIC DNA]</scope>
    <source>
        <strain evidence="6 7">CBS 117.55</strain>
    </source>
</reference>
<dbReference type="GeneID" id="37065639"/>
<evidence type="ECO:0000256" key="3">
    <source>
        <dbReference type="ARBA" id="ARBA00023002"/>
    </source>
</evidence>
<dbReference type="Gene3D" id="3.50.50.60">
    <property type="entry name" value="FAD/NAD(P)-binding domain"/>
    <property type="match status" value="2"/>
</dbReference>
<dbReference type="Proteomes" id="UP000247233">
    <property type="component" value="Unassembled WGS sequence"/>
</dbReference>
<dbReference type="PRINTS" id="PR00469">
    <property type="entry name" value="PNDRDTASEII"/>
</dbReference>
<evidence type="ECO:0000256" key="1">
    <source>
        <dbReference type="ARBA" id="ARBA00009333"/>
    </source>
</evidence>
<dbReference type="InterPro" id="IPR023753">
    <property type="entry name" value="FAD/NAD-binding_dom"/>
</dbReference>
<evidence type="ECO:0000313" key="7">
    <source>
        <dbReference type="Proteomes" id="UP000247233"/>
    </source>
</evidence>
<keyword evidence="3" id="KW-0560">Oxidoreductase</keyword>
<dbReference type="Pfam" id="PF07992">
    <property type="entry name" value="Pyr_redox_2"/>
    <property type="match status" value="1"/>
</dbReference>
<evidence type="ECO:0000256" key="2">
    <source>
        <dbReference type="ARBA" id="ARBA00022630"/>
    </source>
</evidence>
<feature type="domain" description="FAD/NAD(P)-binding" evidence="5">
    <location>
        <begin position="36"/>
        <end position="201"/>
    </location>
</feature>
<dbReference type="GO" id="GO:0016491">
    <property type="term" value="F:oxidoreductase activity"/>
    <property type="evidence" value="ECO:0007669"/>
    <property type="project" value="UniProtKB-KW"/>
</dbReference>
<dbReference type="STRING" id="1448321.A0A317W155"/>
<name>A0A317W155_9EURO</name>
<dbReference type="InterPro" id="IPR036188">
    <property type="entry name" value="FAD/NAD-bd_sf"/>
</dbReference>
<keyword evidence="7" id="KW-1185">Reference proteome</keyword>
<dbReference type="EMBL" id="MSFL01000015">
    <property type="protein sequence ID" value="PWY79619.1"/>
    <property type="molecule type" value="Genomic_DNA"/>
</dbReference>
<feature type="chain" id="PRO_5016390450" evidence="4">
    <location>
        <begin position="23"/>
        <end position="420"/>
    </location>
</feature>
<gene>
    <name evidence="6" type="ORF">BO70DRAFT_362786</name>
</gene>
<evidence type="ECO:0000313" key="6">
    <source>
        <dbReference type="EMBL" id="PWY79619.1"/>
    </source>
</evidence>
<feature type="signal peptide" evidence="4">
    <location>
        <begin position="1"/>
        <end position="22"/>
    </location>
</feature>
<keyword evidence="2" id="KW-0285">Flavoprotein</keyword>
<dbReference type="PANTHER" id="PTHR48105">
    <property type="entry name" value="THIOREDOXIN REDUCTASE 1-RELATED-RELATED"/>
    <property type="match status" value="1"/>
</dbReference>
<dbReference type="InterPro" id="IPR050097">
    <property type="entry name" value="Ferredoxin-NADP_redctase_2"/>
</dbReference>
<keyword evidence="4" id="KW-0732">Signal</keyword>
<comment type="similarity">
    <text evidence="1">Belongs to the class-II pyridine nucleotide-disulfide oxidoreductase family.</text>
</comment>
<organism evidence="6 7">
    <name type="scientific">Aspergillus heteromorphus CBS 117.55</name>
    <dbReference type="NCBI Taxonomy" id="1448321"/>
    <lineage>
        <taxon>Eukaryota</taxon>
        <taxon>Fungi</taxon>
        <taxon>Dikarya</taxon>
        <taxon>Ascomycota</taxon>
        <taxon>Pezizomycotina</taxon>
        <taxon>Eurotiomycetes</taxon>
        <taxon>Eurotiomycetidae</taxon>
        <taxon>Eurotiales</taxon>
        <taxon>Aspergillaceae</taxon>
        <taxon>Aspergillus</taxon>
        <taxon>Aspergillus subgen. Circumdati</taxon>
    </lineage>
</organism>
<sequence length="420" mass="46194">MTHKSLLSTILTLLSLSLIALATTTTTSSSIPETDYDVIVVGGGPSGLSALSSLARVRRRAAIFDSGEYRNAPTREMHDVIGNDGTPPSQFRALARTQIQRYPSVSIHDSKIVSIVSSSPNTNPNTNTSTSNSNSNFIPTFHATTSTGQTYTARKIILGTGLVDLLPANVPGLLDAWGKGIWWCPWCDGWEHRDEPLGILGSLVDVMGSVLETHTLYDDVVAFTNGSDTLANRATLEQKYSSWEAKLKAWNVTIDDRPIHSIERLQDGDGVDDHEDQDSQGRVFDLFRLHFVDGSTVDRGTFITNYPTAQRSDLPAQLGIKMEDGKVDTSDYSGMRTSVSGVFAVGDCNSDGSTNVPHAMFSGKRAGVFVHVEMSREESTAAISKRERDFDRRALEKQTERMVGDEMEVLWKRVLEMHKY</sequence>
<dbReference type="AlphaFoldDB" id="A0A317W155"/>
<proteinExistence type="inferred from homology"/>
<dbReference type="RefSeq" id="XP_025398642.1">
    <property type="nucleotide sequence ID" value="XM_025543402.1"/>
</dbReference>
<dbReference type="OrthoDB" id="4570620at2759"/>
<evidence type="ECO:0000259" key="5">
    <source>
        <dbReference type="Pfam" id="PF07992"/>
    </source>
</evidence>
<accession>A0A317W155</accession>
<evidence type="ECO:0000256" key="4">
    <source>
        <dbReference type="SAM" id="SignalP"/>
    </source>
</evidence>
<dbReference type="GO" id="GO:0097237">
    <property type="term" value="P:cellular response to toxic substance"/>
    <property type="evidence" value="ECO:0007669"/>
    <property type="project" value="UniProtKB-ARBA"/>
</dbReference>
<dbReference type="SUPFAM" id="SSF51905">
    <property type="entry name" value="FAD/NAD(P)-binding domain"/>
    <property type="match status" value="1"/>
</dbReference>
<dbReference type="PRINTS" id="PR00368">
    <property type="entry name" value="FADPNR"/>
</dbReference>
<protein>
    <submittedName>
        <fullName evidence="6">FAD/NAD(P)-binding domain-containing protein</fullName>
    </submittedName>
</protein>
<comment type="caution">
    <text evidence="6">The sequence shown here is derived from an EMBL/GenBank/DDBJ whole genome shotgun (WGS) entry which is preliminary data.</text>
</comment>
<dbReference type="VEuPathDB" id="FungiDB:BO70DRAFT_362786"/>